<keyword evidence="8 9" id="KW-0472">Membrane</keyword>
<evidence type="ECO:0000256" key="2">
    <source>
        <dbReference type="ARBA" id="ARBA00022475"/>
    </source>
</evidence>
<comment type="subcellular location">
    <subcellularLocation>
        <location evidence="1">Cell membrane</location>
        <topology evidence="1">Multi-pass membrane protein</topology>
    </subcellularLocation>
</comment>
<evidence type="ECO:0000313" key="12">
    <source>
        <dbReference type="EMBL" id="GHO97355.1"/>
    </source>
</evidence>
<evidence type="ECO:0000256" key="5">
    <source>
        <dbReference type="ARBA" id="ARBA00022729"/>
    </source>
</evidence>
<keyword evidence="7" id="KW-0186">Copper</keyword>
<keyword evidence="4" id="KW-0479">Metal-binding</keyword>
<dbReference type="Pfam" id="PF05425">
    <property type="entry name" value="CopD"/>
    <property type="match status" value="1"/>
</dbReference>
<feature type="transmembrane region" description="Helical" evidence="9">
    <location>
        <begin position="333"/>
        <end position="359"/>
    </location>
</feature>
<evidence type="ECO:0008006" key="14">
    <source>
        <dbReference type="Google" id="ProtNLM"/>
    </source>
</evidence>
<dbReference type="GO" id="GO:0006825">
    <property type="term" value="P:copper ion transport"/>
    <property type="evidence" value="ECO:0007669"/>
    <property type="project" value="InterPro"/>
</dbReference>
<dbReference type="InterPro" id="IPR008457">
    <property type="entry name" value="Cu-R_CopD_dom"/>
</dbReference>
<evidence type="ECO:0000256" key="3">
    <source>
        <dbReference type="ARBA" id="ARBA00022692"/>
    </source>
</evidence>
<evidence type="ECO:0000256" key="7">
    <source>
        <dbReference type="ARBA" id="ARBA00023008"/>
    </source>
</evidence>
<evidence type="ECO:0000256" key="8">
    <source>
        <dbReference type="ARBA" id="ARBA00023136"/>
    </source>
</evidence>
<feature type="domain" description="CopC" evidence="10">
    <location>
        <begin position="41"/>
        <end position="133"/>
    </location>
</feature>
<keyword evidence="3 9" id="KW-0812">Transmembrane</keyword>
<dbReference type="PANTHER" id="PTHR34820:SF4">
    <property type="entry name" value="INNER MEMBRANE PROTEIN YEBZ"/>
    <property type="match status" value="1"/>
</dbReference>
<name>A0A8J3IRU4_9CHLR</name>
<dbReference type="EMBL" id="BNJK01000001">
    <property type="protein sequence ID" value="GHO97355.1"/>
    <property type="molecule type" value="Genomic_DNA"/>
</dbReference>
<sequence>MGSQRIGGSMYRYVRIVVLLLTILTVFVPGWADRALAQSLHAALLRSDPADGSVLARTPGEIRLWFSEPVQLVGQSIMVFAPSGAAVELGTVQERNGEVSVPLKVAVAGTYLVNWQIISQDTDPVSGSFVFSVGQAGGAWAGTVSNNASPLGFWLQALEHLLHFLGYALAFGVLAFLRLVVAPLKQDALAKPIWRLVNFGIIVLLVAEGVALIAQSASLGNHSLLDLTFLVTVLASSFGRALALRLGAALSLWVLIGIIQQGNRRVVDVALVLGGALAVIDSQASHAISSPIVWLGLIVTALHIVAMGVWIGGLIALLALWRRKEARVYQQDLLARFGSLALASVAELVLTGVVLAGLHLVRLADLLTTPYGRLLTIKILALLLPLLFVLLGQRHSRQRWWLLEGCSLLGILMLAALMVSLSPPR</sequence>
<keyword evidence="13" id="KW-1185">Reference proteome</keyword>
<feature type="transmembrane region" description="Helical" evidence="9">
    <location>
        <begin position="12"/>
        <end position="32"/>
    </location>
</feature>
<gene>
    <name evidence="12" type="ORF">KSF_074030</name>
</gene>
<keyword evidence="2" id="KW-1003">Cell membrane</keyword>
<evidence type="ECO:0000256" key="6">
    <source>
        <dbReference type="ARBA" id="ARBA00022989"/>
    </source>
</evidence>
<evidence type="ECO:0000256" key="1">
    <source>
        <dbReference type="ARBA" id="ARBA00004651"/>
    </source>
</evidence>
<dbReference type="GO" id="GO:0046688">
    <property type="term" value="P:response to copper ion"/>
    <property type="evidence" value="ECO:0007669"/>
    <property type="project" value="InterPro"/>
</dbReference>
<keyword evidence="6 9" id="KW-1133">Transmembrane helix</keyword>
<dbReference type="InterPro" id="IPR014756">
    <property type="entry name" value="Ig_E-set"/>
</dbReference>
<dbReference type="InterPro" id="IPR014755">
    <property type="entry name" value="Cu-Rt/internalin_Ig-like"/>
</dbReference>
<feature type="transmembrane region" description="Helical" evidence="9">
    <location>
        <begin position="371"/>
        <end position="391"/>
    </location>
</feature>
<dbReference type="SUPFAM" id="SSF81296">
    <property type="entry name" value="E set domains"/>
    <property type="match status" value="1"/>
</dbReference>
<dbReference type="Proteomes" id="UP000597444">
    <property type="component" value="Unassembled WGS sequence"/>
</dbReference>
<reference evidence="12" key="1">
    <citation type="submission" date="2020-10" db="EMBL/GenBank/DDBJ databases">
        <title>Taxonomic study of unclassified bacteria belonging to the class Ktedonobacteria.</title>
        <authorList>
            <person name="Yabe S."/>
            <person name="Wang C.M."/>
            <person name="Zheng Y."/>
            <person name="Sakai Y."/>
            <person name="Cavaletti L."/>
            <person name="Monciardini P."/>
            <person name="Donadio S."/>
        </authorList>
    </citation>
    <scope>NUCLEOTIDE SEQUENCE</scope>
    <source>
        <strain evidence="12">ID150040</strain>
    </source>
</reference>
<dbReference type="Pfam" id="PF04234">
    <property type="entry name" value="CopC"/>
    <property type="match status" value="1"/>
</dbReference>
<feature type="transmembrane region" description="Helical" evidence="9">
    <location>
        <begin position="161"/>
        <end position="181"/>
    </location>
</feature>
<dbReference type="RefSeq" id="WP_220207918.1">
    <property type="nucleotide sequence ID" value="NZ_BNJK01000001.1"/>
</dbReference>
<feature type="transmembrane region" description="Helical" evidence="9">
    <location>
        <begin position="237"/>
        <end position="259"/>
    </location>
</feature>
<feature type="domain" description="Copper resistance protein D" evidence="11">
    <location>
        <begin position="333"/>
        <end position="395"/>
    </location>
</feature>
<feature type="transmembrane region" description="Helical" evidence="9">
    <location>
        <begin position="400"/>
        <end position="421"/>
    </location>
</feature>
<evidence type="ECO:0000313" key="13">
    <source>
        <dbReference type="Proteomes" id="UP000597444"/>
    </source>
</evidence>
<dbReference type="GO" id="GO:0005886">
    <property type="term" value="C:plasma membrane"/>
    <property type="evidence" value="ECO:0007669"/>
    <property type="project" value="UniProtKB-SubCell"/>
</dbReference>
<organism evidence="12 13">
    <name type="scientific">Reticulibacter mediterranei</name>
    <dbReference type="NCBI Taxonomy" id="2778369"/>
    <lineage>
        <taxon>Bacteria</taxon>
        <taxon>Bacillati</taxon>
        <taxon>Chloroflexota</taxon>
        <taxon>Ktedonobacteria</taxon>
        <taxon>Ktedonobacterales</taxon>
        <taxon>Reticulibacteraceae</taxon>
        <taxon>Reticulibacter</taxon>
    </lineage>
</organism>
<keyword evidence="5" id="KW-0732">Signal</keyword>
<evidence type="ECO:0000256" key="4">
    <source>
        <dbReference type="ARBA" id="ARBA00022723"/>
    </source>
</evidence>
<feature type="transmembrane region" description="Helical" evidence="9">
    <location>
        <begin position="193"/>
        <end position="217"/>
    </location>
</feature>
<accession>A0A8J3IRU4</accession>
<evidence type="ECO:0000259" key="11">
    <source>
        <dbReference type="Pfam" id="PF05425"/>
    </source>
</evidence>
<dbReference type="Gene3D" id="2.60.40.1220">
    <property type="match status" value="1"/>
</dbReference>
<dbReference type="InterPro" id="IPR007348">
    <property type="entry name" value="CopC_dom"/>
</dbReference>
<dbReference type="AlphaFoldDB" id="A0A8J3IRU4"/>
<feature type="transmembrane region" description="Helical" evidence="9">
    <location>
        <begin position="292"/>
        <end position="321"/>
    </location>
</feature>
<evidence type="ECO:0000259" key="10">
    <source>
        <dbReference type="Pfam" id="PF04234"/>
    </source>
</evidence>
<dbReference type="PANTHER" id="PTHR34820">
    <property type="entry name" value="INNER MEMBRANE PROTEIN YEBZ"/>
    <property type="match status" value="1"/>
</dbReference>
<dbReference type="GO" id="GO:0042597">
    <property type="term" value="C:periplasmic space"/>
    <property type="evidence" value="ECO:0007669"/>
    <property type="project" value="InterPro"/>
</dbReference>
<proteinExistence type="predicted"/>
<feature type="transmembrane region" description="Helical" evidence="9">
    <location>
        <begin position="266"/>
        <end position="286"/>
    </location>
</feature>
<protein>
    <recommendedName>
        <fullName evidence="14">Copper resistance protein CopC</fullName>
    </recommendedName>
</protein>
<dbReference type="GO" id="GO:0005507">
    <property type="term" value="F:copper ion binding"/>
    <property type="evidence" value="ECO:0007669"/>
    <property type="project" value="InterPro"/>
</dbReference>
<dbReference type="InterPro" id="IPR032694">
    <property type="entry name" value="CopC/D"/>
</dbReference>
<evidence type="ECO:0000256" key="9">
    <source>
        <dbReference type="SAM" id="Phobius"/>
    </source>
</evidence>
<comment type="caution">
    <text evidence="12">The sequence shown here is derived from an EMBL/GenBank/DDBJ whole genome shotgun (WGS) entry which is preliminary data.</text>
</comment>